<reference evidence="1" key="1">
    <citation type="submission" date="2022-01" db="EMBL/GenBank/DDBJ databases">
        <title>Novel bile acid biosynthetic pathways are enriched in the microbiome of centenarians.</title>
        <authorList>
            <person name="Sato Y."/>
            <person name="Atarashi K."/>
            <person name="Plichta R.D."/>
            <person name="Arai Y."/>
            <person name="Sasajima S."/>
            <person name="Kearney M.S."/>
            <person name="Suda W."/>
            <person name="Takeshita K."/>
            <person name="Sasaki T."/>
            <person name="Okamoto S."/>
            <person name="Skelly N.A."/>
            <person name="Okamura Y."/>
            <person name="Vlamakis H."/>
            <person name="Li Y."/>
            <person name="Tanoue T."/>
            <person name="Takei H."/>
            <person name="Nittono H."/>
            <person name="Narushima S."/>
            <person name="Irie J."/>
            <person name="Itoh H."/>
            <person name="Moriya K."/>
            <person name="Sugiura Y."/>
            <person name="Suematsu M."/>
            <person name="Moritoki N."/>
            <person name="Shibata S."/>
            <person name="Littman R.D."/>
            <person name="Fischbach A.M."/>
            <person name="Uwamino Y."/>
            <person name="Inoue T."/>
            <person name="Honda A."/>
            <person name="Hattori M."/>
            <person name="Murai T."/>
            <person name="Xavier J.R."/>
            <person name="Hirose N."/>
            <person name="Honda K."/>
        </authorList>
    </citation>
    <scope>NUCLEOTIDE SEQUENCE</scope>
    <source>
        <strain evidence="1">CE91-St55</strain>
    </source>
</reference>
<comment type="caution">
    <text evidence="1">The sequence shown here is derived from an EMBL/GenBank/DDBJ whole genome shotgun (WGS) entry which is preliminary data.</text>
</comment>
<dbReference type="AlphaFoldDB" id="A0AA37JS19"/>
<protein>
    <submittedName>
        <fullName evidence="1">Uncharacterized protein</fullName>
    </submittedName>
</protein>
<sequence length="233" mass="26581">MISNDRQDKLLMETCIKHLTQYAAMIKTNQGAQSDESIGRLRKMIGEMEAYWNLNNKKDREEQFDKTLRRAVQTGRTNRVSEEQKIAAVNGLYRYASEMVSAQGAEAADRVKEVQAVIKELADGWDMDKVWAAHLCFLIGSMAGYKEPPPSETREESRFFKDISAVAEKMGFEVKGVENGLLQLYLEGSRVAEVNESGSMVYRPNPNVFKLMDEIEAWKSREENLHMQDGLQM</sequence>
<proteinExistence type="predicted"/>
<dbReference type="Proteomes" id="UP001055091">
    <property type="component" value="Unassembled WGS sequence"/>
</dbReference>
<gene>
    <name evidence="1" type="ORF">CE91St55_60820</name>
</gene>
<name>A0AA37JS19_9FIRM</name>
<evidence type="ECO:0000313" key="1">
    <source>
        <dbReference type="EMBL" id="GKH04101.1"/>
    </source>
</evidence>
<dbReference type="EMBL" id="BQNJ01000002">
    <property type="protein sequence ID" value="GKH04101.1"/>
    <property type="molecule type" value="Genomic_DNA"/>
</dbReference>
<dbReference type="RefSeq" id="WP_303193586.1">
    <property type="nucleotide sequence ID" value="NZ_CAUGFV010000080.1"/>
</dbReference>
<accession>A0AA37JS19</accession>
<organism evidence="1 2">
    <name type="scientific">Hungatella hathewayi</name>
    <dbReference type="NCBI Taxonomy" id="154046"/>
    <lineage>
        <taxon>Bacteria</taxon>
        <taxon>Bacillati</taxon>
        <taxon>Bacillota</taxon>
        <taxon>Clostridia</taxon>
        <taxon>Lachnospirales</taxon>
        <taxon>Lachnospiraceae</taxon>
        <taxon>Hungatella</taxon>
    </lineage>
</organism>
<evidence type="ECO:0000313" key="2">
    <source>
        <dbReference type="Proteomes" id="UP001055091"/>
    </source>
</evidence>